<comment type="caution">
    <text evidence="1">The sequence shown here is derived from an EMBL/GenBank/DDBJ whole genome shotgun (WGS) entry which is preliminary data.</text>
</comment>
<proteinExistence type="predicted"/>
<name>A0A6I4KN79_9PSED</name>
<dbReference type="Proteomes" id="UP000429555">
    <property type="component" value="Unassembled WGS sequence"/>
</dbReference>
<keyword evidence="2" id="KW-1185">Reference proteome</keyword>
<dbReference type="RefSeq" id="WP_160342938.1">
    <property type="nucleotide sequence ID" value="NZ_WKJZ01000001.1"/>
</dbReference>
<organism evidence="1 2">
    <name type="scientific">Pseudomonas xionganensis</name>
    <dbReference type="NCBI Taxonomy" id="2654845"/>
    <lineage>
        <taxon>Bacteria</taxon>
        <taxon>Pseudomonadati</taxon>
        <taxon>Pseudomonadota</taxon>
        <taxon>Gammaproteobacteria</taxon>
        <taxon>Pseudomonadales</taxon>
        <taxon>Pseudomonadaceae</taxon>
        <taxon>Pseudomonas</taxon>
    </lineage>
</organism>
<accession>A0A6I4KN79</accession>
<sequence>MKHIQYTTLLALALCLSACSGNYKFSDDDYRPLGEPQAVSRGN</sequence>
<protein>
    <submittedName>
        <fullName evidence="1">Type VI secretion protein</fullName>
    </submittedName>
</protein>
<reference evidence="1 2" key="1">
    <citation type="submission" date="2019-11" db="EMBL/GenBank/DDBJ databases">
        <title>Pseudomonas flavidum sp. nov., isolated from Baiyang Lake.</title>
        <authorList>
            <person name="Zhao Y."/>
        </authorList>
    </citation>
    <scope>NUCLEOTIDE SEQUENCE [LARGE SCALE GENOMIC DNA]</scope>
    <source>
        <strain evidence="2">R-22-3 w-18</strain>
    </source>
</reference>
<dbReference type="EMBL" id="WKJZ01000001">
    <property type="protein sequence ID" value="MVW73960.1"/>
    <property type="molecule type" value="Genomic_DNA"/>
</dbReference>
<gene>
    <name evidence="1" type="ORF">GJV18_01405</name>
</gene>
<evidence type="ECO:0000313" key="2">
    <source>
        <dbReference type="Proteomes" id="UP000429555"/>
    </source>
</evidence>
<dbReference type="AlphaFoldDB" id="A0A6I4KN79"/>
<evidence type="ECO:0000313" key="1">
    <source>
        <dbReference type="EMBL" id="MVW73960.1"/>
    </source>
</evidence>